<evidence type="ECO:0000313" key="1">
    <source>
        <dbReference type="EMBL" id="CAG8718357.1"/>
    </source>
</evidence>
<keyword evidence="2" id="KW-1185">Reference proteome</keyword>
<proteinExistence type="predicted"/>
<reference evidence="1" key="1">
    <citation type="submission" date="2021-06" db="EMBL/GenBank/DDBJ databases">
        <authorList>
            <person name="Kallberg Y."/>
            <person name="Tangrot J."/>
            <person name="Rosling A."/>
        </authorList>
    </citation>
    <scope>NUCLEOTIDE SEQUENCE</scope>
    <source>
        <strain evidence="1">IL203A</strain>
    </source>
</reference>
<organism evidence="1 2">
    <name type="scientific">Dentiscutata heterogama</name>
    <dbReference type="NCBI Taxonomy" id="1316150"/>
    <lineage>
        <taxon>Eukaryota</taxon>
        <taxon>Fungi</taxon>
        <taxon>Fungi incertae sedis</taxon>
        <taxon>Mucoromycota</taxon>
        <taxon>Glomeromycotina</taxon>
        <taxon>Glomeromycetes</taxon>
        <taxon>Diversisporales</taxon>
        <taxon>Gigasporaceae</taxon>
        <taxon>Dentiscutata</taxon>
    </lineage>
</organism>
<gene>
    <name evidence="1" type="ORF">DHETER_LOCUS12681</name>
</gene>
<protein>
    <submittedName>
        <fullName evidence="1">13424_t:CDS:1</fullName>
    </submittedName>
</protein>
<accession>A0ACA9PQ59</accession>
<comment type="caution">
    <text evidence="1">The sequence shown here is derived from an EMBL/GenBank/DDBJ whole genome shotgun (WGS) entry which is preliminary data.</text>
</comment>
<sequence>YITKNYEDFFHDQKISTSTKPQVSDSSNLKVNILTIGQDLNQNSKTEI</sequence>
<feature type="non-terminal residue" evidence="1">
    <location>
        <position position="1"/>
    </location>
</feature>
<evidence type="ECO:0000313" key="2">
    <source>
        <dbReference type="Proteomes" id="UP000789702"/>
    </source>
</evidence>
<name>A0ACA9PQ59_9GLOM</name>
<feature type="non-terminal residue" evidence="1">
    <location>
        <position position="48"/>
    </location>
</feature>
<dbReference type="EMBL" id="CAJVPU010031974">
    <property type="protein sequence ID" value="CAG8718357.1"/>
    <property type="molecule type" value="Genomic_DNA"/>
</dbReference>
<dbReference type="Proteomes" id="UP000789702">
    <property type="component" value="Unassembled WGS sequence"/>
</dbReference>